<feature type="region of interest" description="Disordered" evidence="1">
    <location>
        <begin position="1"/>
        <end position="40"/>
    </location>
</feature>
<name>A0ABS7VBF1_9GAMM</name>
<gene>
    <name evidence="2" type="ORF">LA374_10945</name>
</gene>
<dbReference type="Proteomes" id="UP000774958">
    <property type="component" value="Unassembled WGS sequence"/>
</dbReference>
<protein>
    <submittedName>
        <fullName evidence="2">YopR family T3SS polymerization control protein</fullName>
    </submittedName>
</protein>
<feature type="compositionally biased region" description="Pro residues" evidence="1">
    <location>
        <begin position="1"/>
        <end position="11"/>
    </location>
</feature>
<evidence type="ECO:0000313" key="2">
    <source>
        <dbReference type="EMBL" id="MBZ6066722.1"/>
    </source>
</evidence>
<accession>A0ABS7VBF1</accession>
<dbReference type="EMBL" id="JAIRBT010000012">
    <property type="protein sequence ID" value="MBZ6066722.1"/>
    <property type="molecule type" value="Genomic_DNA"/>
</dbReference>
<evidence type="ECO:0000313" key="3">
    <source>
        <dbReference type="Proteomes" id="UP000774958"/>
    </source>
</evidence>
<keyword evidence="3" id="KW-1185">Reference proteome</keyword>
<dbReference type="Pfam" id="PF09025">
    <property type="entry name" value="T3SS_needle_reg"/>
    <property type="match status" value="1"/>
</dbReference>
<dbReference type="InterPro" id="IPR013349">
    <property type="entry name" value="T3SS_YopR"/>
</dbReference>
<reference evidence="2 3" key="1">
    <citation type="submission" date="2021-09" db="EMBL/GenBank/DDBJ databases">
        <title>Aeromonas schubertii isolated from Asian sea bass.</title>
        <authorList>
            <person name="Pinpimai K."/>
        </authorList>
    </citation>
    <scope>NUCLEOTIDE SEQUENCE [LARGE SCALE GENOMIC DNA]</scope>
    <source>
        <strain evidence="2 3">CHULA2021a</strain>
    </source>
</reference>
<dbReference type="RefSeq" id="WP_224162864.1">
    <property type="nucleotide sequence ID" value="NZ_JAIRBT010000012.1"/>
</dbReference>
<proteinExistence type="predicted"/>
<dbReference type="Gene3D" id="1.10.10.1000">
    <property type="entry name" value="Type III secretion system virulence factor YopR, core domain"/>
    <property type="match status" value="1"/>
</dbReference>
<organism evidence="2 3">
    <name type="scientific">Aeromonas schubertii</name>
    <dbReference type="NCBI Taxonomy" id="652"/>
    <lineage>
        <taxon>Bacteria</taxon>
        <taxon>Pseudomonadati</taxon>
        <taxon>Pseudomonadota</taxon>
        <taxon>Gammaproteobacteria</taxon>
        <taxon>Aeromonadales</taxon>
        <taxon>Aeromonadaceae</taxon>
        <taxon>Aeromonas</taxon>
    </lineage>
</organism>
<evidence type="ECO:0000256" key="1">
    <source>
        <dbReference type="SAM" id="MobiDB-lite"/>
    </source>
</evidence>
<dbReference type="SUPFAM" id="SSF140591">
    <property type="entry name" value="Type III secretion system domain"/>
    <property type="match status" value="1"/>
</dbReference>
<dbReference type="NCBIfam" id="TIGR02509">
    <property type="entry name" value="type_III_yopR"/>
    <property type="match status" value="1"/>
</dbReference>
<dbReference type="InterPro" id="IPR041814">
    <property type="entry name" value="YopR_core"/>
</dbReference>
<comment type="caution">
    <text evidence="2">The sequence shown here is derived from an EMBL/GenBank/DDBJ whole genome shotgun (WGS) entry which is preliminary data.</text>
</comment>
<sequence>MMIPPLTPPTAPLGEQERAGKAVSAPPPAPVVSDQAGEDVREAKWQRYRASDPPDKGLLAELVAPVKEAILARFGQRTGPVIPAIDLPELRGLLREFDPLGKRRETVLLEVLAATTKGEGGAHMAELLRRELMTLLPRNAMVDNLLRNSHAIDLEG</sequence>